<proteinExistence type="predicted"/>
<keyword evidence="1" id="KW-0472">Membrane</keyword>
<accession>A0A914LN67</accession>
<organism evidence="2 3">
    <name type="scientific">Meloidogyne incognita</name>
    <name type="common">Southern root-knot nematode worm</name>
    <name type="synonym">Oxyuris incognita</name>
    <dbReference type="NCBI Taxonomy" id="6306"/>
    <lineage>
        <taxon>Eukaryota</taxon>
        <taxon>Metazoa</taxon>
        <taxon>Ecdysozoa</taxon>
        <taxon>Nematoda</taxon>
        <taxon>Chromadorea</taxon>
        <taxon>Rhabditida</taxon>
        <taxon>Tylenchina</taxon>
        <taxon>Tylenchomorpha</taxon>
        <taxon>Tylenchoidea</taxon>
        <taxon>Meloidogynidae</taxon>
        <taxon>Meloidogyninae</taxon>
        <taxon>Meloidogyne</taxon>
        <taxon>Meloidogyne incognita group</taxon>
    </lineage>
</organism>
<dbReference type="AlphaFoldDB" id="A0A914LN67"/>
<dbReference type="WBParaSite" id="Minc3s00684g16040">
    <property type="protein sequence ID" value="Minc3s00684g16040"/>
    <property type="gene ID" value="Minc3s00684g16040"/>
</dbReference>
<sequence>MFCHFLFVLIYSILKRNVMYYLLFLHLIVQDLCIGVLHWSMVLNSLLIIAFLSLHCLMLIYKIVYSVMLALNKSSRPPPRILLIVMLWKYALLQVMVIRKN</sequence>
<feature type="transmembrane region" description="Helical" evidence="1">
    <location>
        <begin position="81"/>
        <end position="98"/>
    </location>
</feature>
<evidence type="ECO:0000256" key="1">
    <source>
        <dbReference type="SAM" id="Phobius"/>
    </source>
</evidence>
<protein>
    <submittedName>
        <fullName evidence="3">Candidate secreted effector</fullName>
    </submittedName>
</protein>
<keyword evidence="2" id="KW-1185">Reference proteome</keyword>
<keyword evidence="1" id="KW-1133">Transmembrane helix</keyword>
<keyword evidence="1" id="KW-0812">Transmembrane</keyword>
<reference evidence="3" key="1">
    <citation type="submission" date="2022-11" db="UniProtKB">
        <authorList>
            <consortium name="WormBaseParasite"/>
        </authorList>
    </citation>
    <scope>IDENTIFICATION</scope>
</reference>
<evidence type="ECO:0000313" key="2">
    <source>
        <dbReference type="Proteomes" id="UP000887563"/>
    </source>
</evidence>
<feature type="transmembrane region" description="Helical" evidence="1">
    <location>
        <begin position="46"/>
        <end position="69"/>
    </location>
</feature>
<evidence type="ECO:0000313" key="3">
    <source>
        <dbReference type="WBParaSite" id="Minc3s00684g16040"/>
    </source>
</evidence>
<name>A0A914LN67_MELIC</name>
<dbReference type="Proteomes" id="UP000887563">
    <property type="component" value="Unplaced"/>
</dbReference>
<feature type="transmembrane region" description="Helical" evidence="1">
    <location>
        <begin position="20"/>
        <end position="40"/>
    </location>
</feature>